<comment type="function">
    <text evidence="8">Catalyzes the stereoinversion of LL-2,6-diaminopimelate (L,L-DAP) to meso-diaminopimelate (meso-DAP), a precursor of L-lysine and an essential component of the bacterial peptidoglycan.</text>
</comment>
<dbReference type="NCBIfam" id="TIGR00652">
    <property type="entry name" value="DapF"/>
    <property type="match status" value="1"/>
</dbReference>
<feature type="binding site" evidence="8">
    <location>
        <begin position="213"/>
        <end position="214"/>
    </location>
    <ligand>
        <name>substrate</name>
    </ligand>
</feature>
<dbReference type="PANTHER" id="PTHR31689:SF0">
    <property type="entry name" value="DIAMINOPIMELATE EPIMERASE"/>
    <property type="match status" value="1"/>
</dbReference>
<dbReference type="Pfam" id="PF01678">
    <property type="entry name" value="DAP_epimerase"/>
    <property type="match status" value="2"/>
</dbReference>
<organism evidence="10 11">
    <name type="scientific">Temperatibacter marinus</name>
    <dbReference type="NCBI Taxonomy" id="1456591"/>
    <lineage>
        <taxon>Bacteria</taxon>
        <taxon>Pseudomonadati</taxon>
        <taxon>Pseudomonadota</taxon>
        <taxon>Alphaproteobacteria</taxon>
        <taxon>Kordiimonadales</taxon>
        <taxon>Temperatibacteraceae</taxon>
        <taxon>Temperatibacter</taxon>
    </lineage>
</organism>
<comment type="catalytic activity">
    <reaction evidence="7 8">
        <text>(2S,6S)-2,6-diaminopimelate = meso-2,6-diaminopimelate</text>
        <dbReference type="Rhea" id="RHEA:15393"/>
        <dbReference type="ChEBI" id="CHEBI:57609"/>
        <dbReference type="ChEBI" id="CHEBI:57791"/>
        <dbReference type="EC" id="5.1.1.7"/>
    </reaction>
</comment>
<protein>
    <recommendedName>
        <fullName evidence="3 8">Diaminopimelate epimerase</fullName>
        <shortName evidence="8">DAP epimerase</shortName>
        <ecNumber evidence="3 8">5.1.1.7</ecNumber>
    </recommendedName>
    <alternativeName>
        <fullName evidence="8">PLP-independent amino acid racemase</fullName>
    </alternativeName>
</protein>
<dbReference type="InterPro" id="IPR001653">
    <property type="entry name" value="DAP_epimerase_DapF"/>
</dbReference>
<evidence type="ECO:0000256" key="3">
    <source>
        <dbReference type="ARBA" id="ARBA00013080"/>
    </source>
</evidence>
<feature type="binding site" evidence="8">
    <location>
        <position position="11"/>
    </location>
    <ligand>
        <name>substrate</name>
    </ligand>
</feature>
<comment type="pathway">
    <text evidence="1 8">Amino-acid biosynthesis; L-lysine biosynthesis via DAP pathway; DL-2,6-diaminopimelate from LL-2,6-diaminopimelate: step 1/1.</text>
</comment>
<reference evidence="10" key="1">
    <citation type="submission" date="2023-04" db="EMBL/GenBank/DDBJ databases">
        <title>Complete genome sequence of Temperatibacter marinus.</title>
        <authorList>
            <person name="Rong J.-C."/>
            <person name="Yi M.-L."/>
            <person name="Zhao Q."/>
        </authorList>
    </citation>
    <scope>NUCLEOTIDE SEQUENCE</scope>
    <source>
        <strain evidence="10">NBRC 110045</strain>
    </source>
</reference>
<comment type="subunit">
    <text evidence="8">Homodimer.</text>
</comment>
<dbReference type="HAMAP" id="MF_00197">
    <property type="entry name" value="DAP_epimerase"/>
    <property type="match status" value="1"/>
</dbReference>
<keyword evidence="6 8" id="KW-0413">Isomerase</keyword>
<proteinExistence type="inferred from homology"/>
<keyword evidence="4 8" id="KW-0028">Amino-acid biosynthesis</keyword>
<keyword evidence="8" id="KW-0963">Cytoplasm</keyword>
<keyword evidence="11" id="KW-1185">Reference proteome</keyword>
<dbReference type="InterPro" id="IPR018510">
    <property type="entry name" value="DAP_epimerase_AS"/>
</dbReference>
<dbReference type="PROSITE" id="PS01326">
    <property type="entry name" value="DAP_EPIMERASE"/>
    <property type="match status" value="1"/>
</dbReference>
<evidence type="ECO:0000313" key="10">
    <source>
        <dbReference type="EMBL" id="WND04161.1"/>
    </source>
</evidence>
<comment type="subcellular location">
    <subcellularLocation>
        <location evidence="8">Cytoplasm</location>
    </subcellularLocation>
</comment>
<feature type="active site" description="Proton donor" evidence="8">
    <location>
        <position position="71"/>
    </location>
</feature>
<dbReference type="GO" id="GO:0009089">
    <property type="term" value="P:lysine biosynthetic process via diaminopimelate"/>
    <property type="evidence" value="ECO:0007669"/>
    <property type="project" value="UniProtKB-UniRule"/>
</dbReference>
<feature type="binding site" evidence="8">
    <location>
        <position position="151"/>
    </location>
    <ligand>
        <name>substrate</name>
    </ligand>
</feature>
<accession>A0AA52HAE3</accession>
<dbReference type="SUPFAM" id="SSF54506">
    <property type="entry name" value="Diaminopimelate epimerase-like"/>
    <property type="match status" value="2"/>
</dbReference>
<evidence type="ECO:0000256" key="9">
    <source>
        <dbReference type="PROSITE-ProRule" id="PRU10125"/>
    </source>
</evidence>
<feature type="binding site" evidence="8">
    <location>
        <position position="62"/>
    </location>
    <ligand>
        <name>substrate</name>
    </ligand>
</feature>
<gene>
    <name evidence="8 10" type="primary">dapF</name>
    <name evidence="10" type="ORF">QGN29_08165</name>
</gene>
<evidence type="ECO:0000256" key="1">
    <source>
        <dbReference type="ARBA" id="ARBA00005196"/>
    </source>
</evidence>
<dbReference type="EC" id="5.1.1.7" evidence="3 8"/>
<feature type="binding site" evidence="8">
    <location>
        <begin position="203"/>
        <end position="204"/>
    </location>
    <ligand>
        <name>substrate</name>
    </ligand>
</feature>
<evidence type="ECO:0000256" key="5">
    <source>
        <dbReference type="ARBA" id="ARBA00023154"/>
    </source>
</evidence>
<evidence type="ECO:0000256" key="2">
    <source>
        <dbReference type="ARBA" id="ARBA00010219"/>
    </source>
</evidence>
<dbReference type="Gene3D" id="3.10.310.10">
    <property type="entry name" value="Diaminopimelate Epimerase, Chain A, domain 1"/>
    <property type="match status" value="2"/>
</dbReference>
<feature type="binding site" evidence="8">
    <location>
        <position position="44"/>
    </location>
    <ligand>
        <name>substrate</name>
    </ligand>
</feature>
<feature type="active site" description="Proton acceptor" evidence="8">
    <location>
        <position position="212"/>
    </location>
</feature>
<dbReference type="AlphaFoldDB" id="A0AA52HAE3"/>
<dbReference type="EMBL" id="CP123872">
    <property type="protein sequence ID" value="WND04161.1"/>
    <property type="molecule type" value="Genomic_DNA"/>
</dbReference>
<dbReference type="KEGG" id="tmk:QGN29_08165"/>
<evidence type="ECO:0000256" key="4">
    <source>
        <dbReference type="ARBA" id="ARBA00022605"/>
    </source>
</evidence>
<evidence type="ECO:0000256" key="7">
    <source>
        <dbReference type="ARBA" id="ARBA00051712"/>
    </source>
</evidence>
<sequence>MPFRKMHGLGNDFVIFDARSCEFSMSNCKAKSLCHRKRGIGCDQLIILRQSKTADVFMEIWNADGTRVGACGNATRCIGHLIIEEKGQRRCTIETDADILKAEKANGLIKVTMGKAKILAQDVPLAKEMNTLSVDLDLYGLPAAVCTSMGNPHVTFFMDSIPDDHFLEKMGPKIETHSLFPEYVNVAFAFLQADGSLRLRVWERGAGVTEACGTAACAAGVAAYRRQITSRRSVIELDGGRLEIEYQSDGTVMMTGPIAYSFNGEVMIND</sequence>
<dbReference type="GO" id="GO:0005829">
    <property type="term" value="C:cytosol"/>
    <property type="evidence" value="ECO:0007669"/>
    <property type="project" value="TreeGrafter"/>
</dbReference>
<evidence type="ECO:0000256" key="6">
    <source>
        <dbReference type="ARBA" id="ARBA00023235"/>
    </source>
</evidence>
<feature type="site" description="Could be important to modulate the pK values of the two catalytic cysteine residues" evidence="8">
    <location>
        <position position="153"/>
    </location>
</feature>
<keyword evidence="5 8" id="KW-0457">Lysine biosynthesis</keyword>
<feature type="active site" evidence="9">
    <location>
        <position position="71"/>
    </location>
</feature>
<dbReference type="PANTHER" id="PTHR31689">
    <property type="entry name" value="DIAMINOPIMELATE EPIMERASE, CHLOROPLASTIC"/>
    <property type="match status" value="1"/>
</dbReference>
<feature type="binding site" evidence="8">
    <location>
        <position position="185"/>
    </location>
    <ligand>
        <name>substrate</name>
    </ligand>
</feature>
<evidence type="ECO:0000313" key="11">
    <source>
        <dbReference type="Proteomes" id="UP001268683"/>
    </source>
</evidence>
<dbReference type="GO" id="GO:0008837">
    <property type="term" value="F:diaminopimelate epimerase activity"/>
    <property type="evidence" value="ECO:0007669"/>
    <property type="project" value="UniProtKB-UniRule"/>
</dbReference>
<comment type="similarity">
    <text evidence="2 8">Belongs to the diaminopimelate epimerase family.</text>
</comment>
<evidence type="ECO:0000256" key="8">
    <source>
        <dbReference type="HAMAP-Rule" id="MF_00197"/>
    </source>
</evidence>
<dbReference type="Proteomes" id="UP001268683">
    <property type="component" value="Chromosome"/>
</dbReference>
<feature type="site" description="Could be important to modulate the pK values of the two catalytic cysteine residues" evidence="8">
    <location>
        <position position="203"/>
    </location>
</feature>
<feature type="binding site" evidence="8">
    <location>
        <begin position="72"/>
        <end position="73"/>
    </location>
    <ligand>
        <name>substrate</name>
    </ligand>
</feature>
<name>A0AA52HAE3_9PROT</name>